<dbReference type="Proteomes" id="UP000565205">
    <property type="component" value="Unassembled WGS sequence"/>
</dbReference>
<dbReference type="EMBL" id="JACHXV010000005">
    <property type="protein sequence ID" value="MBB3173759.1"/>
    <property type="molecule type" value="Genomic_DNA"/>
</dbReference>
<evidence type="ECO:0000256" key="1">
    <source>
        <dbReference type="SAM" id="MobiDB-lite"/>
    </source>
</evidence>
<dbReference type="GO" id="GO:0008236">
    <property type="term" value="F:serine-type peptidase activity"/>
    <property type="evidence" value="ECO:0007669"/>
    <property type="project" value="InterPro"/>
</dbReference>
<proteinExistence type="predicted"/>
<accession>A0A839V2K4</accession>
<comment type="caution">
    <text evidence="5">The sequence shown here is derived from an EMBL/GenBank/DDBJ whole genome shotgun (WGS) entry which is preliminary data.</text>
</comment>
<keyword evidence="2" id="KW-0732">Signal</keyword>
<protein>
    <submittedName>
        <fullName evidence="5">Dipeptidyl-peptidase-4</fullName>
        <ecNumber evidence="5">3.4.14.5</ecNumber>
    </submittedName>
    <submittedName>
        <fullName evidence="6">S9 family peptidase</fullName>
    </submittedName>
</protein>
<feature type="domain" description="Peptidase S9 prolyl oligopeptidase catalytic" evidence="3">
    <location>
        <begin position="531"/>
        <end position="725"/>
    </location>
</feature>
<dbReference type="Gene3D" id="2.140.10.30">
    <property type="entry name" value="Dipeptidylpeptidase IV, N-terminal domain"/>
    <property type="match status" value="1"/>
</dbReference>
<evidence type="ECO:0000313" key="5">
    <source>
        <dbReference type="EMBL" id="MBB3173759.1"/>
    </source>
</evidence>
<keyword evidence="7" id="KW-1185">Reference proteome</keyword>
<keyword evidence="5" id="KW-0378">Hydrolase</keyword>
<dbReference type="EMBL" id="JABXXQ010000001">
    <property type="protein sequence ID" value="NVN28776.1"/>
    <property type="molecule type" value="Genomic_DNA"/>
</dbReference>
<dbReference type="SUPFAM" id="SSF53474">
    <property type="entry name" value="alpha/beta-Hydrolases"/>
    <property type="match status" value="1"/>
</dbReference>
<dbReference type="GO" id="GO:0006508">
    <property type="term" value="P:proteolysis"/>
    <property type="evidence" value="ECO:0007669"/>
    <property type="project" value="InterPro"/>
</dbReference>
<dbReference type="Gene3D" id="3.40.50.1820">
    <property type="entry name" value="alpha/beta hydrolase"/>
    <property type="match status" value="1"/>
</dbReference>
<evidence type="ECO:0000313" key="8">
    <source>
        <dbReference type="Proteomes" id="UP000565205"/>
    </source>
</evidence>
<dbReference type="SUPFAM" id="SSF82171">
    <property type="entry name" value="DPP6 N-terminal domain-like"/>
    <property type="match status" value="1"/>
</dbReference>
<evidence type="ECO:0000256" key="2">
    <source>
        <dbReference type="SAM" id="SignalP"/>
    </source>
</evidence>
<dbReference type="PANTHER" id="PTHR11731">
    <property type="entry name" value="PROTEASE FAMILY S9B,C DIPEPTIDYL-PEPTIDASE IV-RELATED"/>
    <property type="match status" value="1"/>
</dbReference>
<evidence type="ECO:0000313" key="7">
    <source>
        <dbReference type="Proteomes" id="UP000557688"/>
    </source>
</evidence>
<feature type="region of interest" description="Disordered" evidence="1">
    <location>
        <begin position="77"/>
        <end position="97"/>
    </location>
</feature>
<feature type="chain" id="PRO_5036240743" evidence="2">
    <location>
        <begin position="23"/>
        <end position="727"/>
    </location>
</feature>
<dbReference type="EC" id="3.4.14.5" evidence="5"/>
<evidence type="ECO:0000259" key="4">
    <source>
        <dbReference type="Pfam" id="PF00930"/>
    </source>
</evidence>
<feature type="domain" description="Dipeptidylpeptidase IV N-terminal" evidence="4">
    <location>
        <begin position="141"/>
        <end position="446"/>
    </location>
</feature>
<dbReference type="InterPro" id="IPR001375">
    <property type="entry name" value="Peptidase_S9_cat"/>
</dbReference>
<reference evidence="5 7" key="2">
    <citation type="submission" date="2020-08" db="EMBL/GenBank/DDBJ databases">
        <title>Genomic Encyclopedia of Type Strains, Phase III (KMG-III): the genomes of soil and plant-associated and newly described type strains.</title>
        <authorList>
            <person name="Whitman W."/>
        </authorList>
    </citation>
    <scope>NUCLEOTIDE SEQUENCE [LARGE SCALE GENOMIC DNA]</scope>
    <source>
        <strain evidence="5 7">CECT 8088</strain>
    </source>
</reference>
<dbReference type="AlphaFoldDB" id="A0A839V2K4"/>
<dbReference type="InterPro" id="IPR002469">
    <property type="entry name" value="Peptidase_S9B_N"/>
</dbReference>
<dbReference type="Pfam" id="PF00326">
    <property type="entry name" value="Peptidase_S9"/>
    <property type="match status" value="1"/>
</dbReference>
<dbReference type="GO" id="GO:0008239">
    <property type="term" value="F:dipeptidyl-peptidase activity"/>
    <property type="evidence" value="ECO:0007669"/>
    <property type="project" value="UniProtKB-EC"/>
</dbReference>
<name>A0A839V2K4_9PROT</name>
<gene>
    <name evidence="5" type="ORF">FHR90_001591</name>
    <name evidence="6" type="ORF">HUK83_00245</name>
</gene>
<evidence type="ECO:0000313" key="6">
    <source>
        <dbReference type="EMBL" id="NVN28776.1"/>
    </source>
</evidence>
<dbReference type="InterPro" id="IPR029058">
    <property type="entry name" value="AB_hydrolase_fold"/>
</dbReference>
<dbReference type="RefSeq" id="WP_176621530.1">
    <property type="nucleotide sequence ID" value="NZ_JACHXV010000005.1"/>
</dbReference>
<evidence type="ECO:0000259" key="3">
    <source>
        <dbReference type="Pfam" id="PF00326"/>
    </source>
</evidence>
<sequence length="727" mass="78650">MRRALLVSCLTLLVFGGDPAFASGPESCFATLAATRNGTLGRIRSPDILPGGHGVVFLRSGPRDPVLHLYRTDPAGTGLRELSTGPEAPEQLSTEEKARRERARLSLSGITAIFPTRDGASLLAVRGGTLLRVDTTSGATTTLPGSWIAPRLSPDGRRIAAVRDDDLHVIDLASGAEHALTTGGSRDLTHGLAEFAAAEELARPEGIWWSPDSTTLLYEEADSRDVELHYIADPAHPERPPTAFRYPRAGTANAKLRLGLIDASGGPTRWVQWDADAFPYLGRVVWRGTGGLFLVVLDRAQRQERVLRVDPDTGATTAVLTDTDPAWLDLTPLDGAGGLDLPYALPGGDFLWAAQRGAQWHLERHHADGSLAATLTPDAAPYAALLDVDPAGHDAIIAAAPDRLDTDLRRLDLDTGRITPIVTEPGRHTGHFSHDIHDRFIDTLDGADGRHTTTLRDRDGTLRATLPDAAEPLPMPIHASFTTAGPRALDTLVIRPDRFDPHHAYPVVLSVYGGPGHKQVNRTPALYAPEQCLADRGYVVVALDGRGTPGRDHDFERATQGDLIDAPLTDQIDALTDLGRHDHSLDLTRTGIYGWSFGGTFAAMATIRRPDIFAVGVAGAPVTDFATYDTAYTERYLGTPQANPDAYRLSAVLTYASQLSRPLLLLHGLADDNVYFLNTLALTQALLRAGKPYDLRLLPGTHMLTDPVLRARIDETRARYLDHVLRP</sequence>
<reference evidence="6 8" key="1">
    <citation type="submission" date="2020-06" db="EMBL/GenBank/DDBJ databases">
        <title>Description of novel acetic acid bacteria.</title>
        <authorList>
            <person name="Sombolestani A."/>
        </authorList>
    </citation>
    <scope>NUCLEOTIDE SEQUENCE [LARGE SCALE GENOMIC DNA]</scope>
    <source>
        <strain evidence="6 8">LMG 26838</strain>
    </source>
</reference>
<dbReference type="Proteomes" id="UP000557688">
    <property type="component" value="Unassembled WGS sequence"/>
</dbReference>
<organism evidence="5 7">
    <name type="scientific">Endobacter medicaginis</name>
    <dbReference type="NCBI Taxonomy" id="1181271"/>
    <lineage>
        <taxon>Bacteria</taxon>
        <taxon>Pseudomonadati</taxon>
        <taxon>Pseudomonadota</taxon>
        <taxon>Alphaproteobacteria</taxon>
        <taxon>Acetobacterales</taxon>
        <taxon>Acetobacteraceae</taxon>
        <taxon>Endobacter</taxon>
    </lineage>
</organism>
<feature type="signal peptide" evidence="2">
    <location>
        <begin position="1"/>
        <end position="22"/>
    </location>
</feature>
<dbReference type="InterPro" id="IPR050278">
    <property type="entry name" value="Serine_Prot_S9B/DPPIV"/>
</dbReference>
<dbReference type="PANTHER" id="PTHR11731:SF193">
    <property type="entry name" value="DIPEPTIDYL PEPTIDASE 9"/>
    <property type="match status" value="1"/>
</dbReference>
<dbReference type="Pfam" id="PF00930">
    <property type="entry name" value="DPPIV_N"/>
    <property type="match status" value="1"/>
</dbReference>